<keyword evidence="1" id="KW-0472">Membrane</keyword>
<keyword evidence="3" id="KW-0675">Receptor</keyword>
<keyword evidence="1" id="KW-0813">Transport</keyword>
<dbReference type="InterPro" id="IPR012910">
    <property type="entry name" value="Plug_dom"/>
</dbReference>
<name>A0A376ESW8_CHRCU</name>
<dbReference type="PROSITE" id="PS52016">
    <property type="entry name" value="TONB_DEPENDENT_REC_3"/>
    <property type="match status" value="1"/>
</dbReference>
<dbReference type="InterPro" id="IPR037066">
    <property type="entry name" value="Plug_dom_sf"/>
</dbReference>
<organism evidence="3 4">
    <name type="scientific">Chryseobacterium carnipullorum</name>
    <dbReference type="NCBI Taxonomy" id="1124835"/>
    <lineage>
        <taxon>Bacteria</taxon>
        <taxon>Pseudomonadati</taxon>
        <taxon>Bacteroidota</taxon>
        <taxon>Flavobacteriia</taxon>
        <taxon>Flavobacteriales</taxon>
        <taxon>Weeksellaceae</taxon>
        <taxon>Chryseobacterium group</taxon>
        <taxon>Chryseobacterium</taxon>
    </lineage>
</organism>
<dbReference type="Proteomes" id="UP000255224">
    <property type="component" value="Unassembled WGS sequence"/>
</dbReference>
<protein>
    <submittedName>
        <fullName evidence="3">Enterobactin outer-membrane receptor</fullName>
    </submittedName>
</protein>
<gene>
    <name evidence="3" type="primary">fepA_7</name>
    <name evidence="3" type="ORF">NCTC13533_05369</name>
</gene>
<dbReference type="SUPFAM" id="SSF56935">
    <property type="entry name" value="Porins"/>
    <property type="match status" value="1"/>
</dbReference>
<evidence type="ECO:0000313" key="3">
    <source>
        <dbReference type="EMBL" id="STD13210.1"/>
    </source>
</evidence>
<keyword evidence="1" id="KW-0812">Transmembrane</keyword>
<evidence type="ECO:0000256" key="1">
    <source>
        <dbReference type="PROSITE-ProRule" id="PRU01360"/>
    </source>
</evidence>
<keyword evidence="1" id="KW-0998">Cell outer membrane</keyword>
<evidence type="ECO:0000259" key="2">
    <source>
        <dbReference type="Pfam" id="PF07715"/>
    </source>
</evidence>
<dbReference type="PANTHER" id="PTHR47234">
    <property type="match status" value="1"/>
</dbReference>
<keyword evidence="1" id="KW-1134">Transmembrane beta strand</keyword>
<dbReference type="Pfam" id="PF07715">
    <property type="entry name" value="Plug"/>
    <property type="match status" value="1"/>
</dbReference>
<evidence type="ECO:0000313" key="4">
    <source>
        <dbReference type="Proteomes" id="UP000255224"/>
    </source>
</evidence>
<dbReference type="Gene3D" id="2.170.130.10">
    <property type="entry name" value="TonB-dependent receptor, plug domain"/>
    <property type="match status" value="1"/>
</dbReference>
<dbReference type="InterPro" id="IPR039426">
    <property type="entry name" value="TonB-dep_rcpt-like"/>
</dbReference>
<proteinExistence type="inferred from homology"/>
<reference evidence="3 4" key="1">
    <citation type="submission" date="2018-06" db="EMBL/GenBank/DDBJ databases">
        <authorList>
            <consortium name="Pathogen Informatics"/>
            <person name="Doyle S."/>
        </authorList>
    </citation>
    <scope>NUCLEOTIDE SEQUENCE [LARGE SCALE GENOMIC DNA]</scope>
    <source>
        <strain evidence="3 4">NCTC13533</strain>
    </source>
</reference>
<dbReference type="PANTHER" id="PTHR47234:SF3">
    <property type="entry name" value="SECRETIN_TONB SHORT N-TERMINAL DOMAIN-CONTAINING PROTEIN"/>
    <property type="match status" value="1"/>
</dbReference>
<dbReference type="GO" id="GO:0009279">
    <property type="term" value="C:cell outer membrane"/>
    <property type="evidence" value="ECO:0007669"/>
    <property type="project" value="UniProtKB-SubCell"/>
</dbReference>
<dbReference type="EMBL" id="UFVQ01000003">
    <property type="protein sequence ID" value="STD13210.1"/>
    <property type="molecule type" value="Genomic_DNA"/>
</dbReference>
<comment type="similarity">
    <text evidence="1">Belongs to the TonB-dependent receptor family.</text>
</comment>
<accession>A0A376ESW8</accession>
<dbReference type="RefSeq" id="WP_228426685.1">
    <property type="nucleotide sequence ID" value="NZ_UFVQ01000003.1"/>
</dbReference>
<sequence length="138" mass="14687">MLLISKQVSQSTGQIEVNQLLQFAAPSFNSNKQSGSDGADSVDPATLRGLGPDQTLLLLNGKRYHQSSLINLFGTKGRGNTGSDMNTIPIGAIKRIEVLRDGASAQYGSDAIAGVINVILNDRNHGFEGNAFYGMESF</sequence>
<comment type="subcellular location">
    <subcellularLocation>
        <location evidence="1">Cell outer membrane</location>
        <topology evidence="1">Multi-pass membrane protein</topology>
    </subcellularLocation>
</comment>
<feature type="domain" description="TonB-dependent receptor plug" evidence="2">
    <location>
        <begin position="4"/>
        <end position="115"/>
    </location>
</feature>
<dbReference type="AlphaFoldDB" id="A0A376ESW8"/>